<evidence type="ECO:0000313" key="4">
    <source>
        <dbReference type="Proteomes" id="UP000282515"/>
    </source>
</evidence>
<keyword evidence="4" id="KW-1185">Reference proteome</keyword>
<evidence type="ECO:0000256" key="1">
    <source>
        <dbReference type="ARBA" id="ARBA00023125"/>
    </source>
</evidence>
<dbReference type="Pfam" id="PF01381">
    <property type="entry name" value="HTH_3"/>
    <property type="match status" value="1"/>
</dbReference>
<dbReference type="Proteomes" id="UP000282515">
    <property type="component" value="Unassembled WGS sequence"/>
</dbReference>
<proteinExistence type="predicted"/>
<dbReference type="CDD" id="cd00093">
    <property type="entry name" value="HTH_XRE"/>
    <property type="match status" value="1"/>
</dbReference>
<accession>A0A3L8PLE2</accession>
<dbReference type="Gene3D" id="1.10.260.40">
    <property type="entry name" value="lambda repressor-like DNA-binding domains"/>
    <property type="match status" value="1"/>
</dbReference>
<feature type="domain" description="HTH cro/C1-type" evidence="2">
    <location>
        <begin position="21"/>
        <end position="75"/>
    </location>
</feature>
<dbReference type="SMART" id="SM00530">
    <property type="entry name" value="HTH_XRE"/>
    <property type="match status" value="1"/>
</dbReference>
<dbReference type="InterPro" id="IPR013096">
    <property type="entry name" value="Cupin_2"/>
</dbReference>
<dbReference type="AlphaFoldDB" id="A0A3L8PLE2"/>
<dbReference type="InterPro" id="IPR011051">
    <property type="entry name" value="RmlC_Cupin_sf"/>
</dbReference>
<dbReference type="EMBL" id="RDBF01000004">
    <property type="protein sequence ID" value="RLV56226.1"/>
    <property type="molecule type" value="Genomic_DNA"/>
</dbReference>
<dbReference type="Gene3D" id="2.60.120.10">
    <property type="entry name" value="Jelly Rolls"/>
    <property type="match status" value="1"/>
</dbReference>
<dbReference type="PANTHER" id="PTHR46797:SF1">
    <property type="entry name" value="METHYLPHOSPHONATE SYNTHASE"/>
    <property type="match status" value="1"/>
</dbReference>
<dbReference type="SUPFAM" id="SSF47413">
    <property type="entry name" value="lambda repressor-like DNA-binding domains"/>
    <property type="match status" value="1"/>
</dbReference>
<keyword evidence="1" id="KW-0238">DNA-binding</keyword>
<dbReference type="PANTHER" id="PTHR46797">
    <property type="entry name" value="HTH-TYPE TRANSCRIPTIONAL REGULATOR"/>
    <property type="match status" value="1"/>
</dbReference>
<name>A0A3L8PLE2_9ACTN</name>
<organism evidence="3 4">
    <name type="scientific">Aeromicrobium phragmitis</name>
    <dbReference type="NCBI Taxonomy" id="2478914"/>
    <lineage>
        <taxon>Bacteria</taxon>
        <taxon>Bacillati</taxon>
        <taxon>Actinomycetota</taxon>
        <taxon>Actinomycetes</taxon>
        <taxon>Propionibacteriales</taxon>
        <taxon>Nocardioidaceae</taxon>
        <taxon>Aeromicrobium</taxon>
    </lineage>
</organism>
<sequence length="209" mass="23429">MSSLPQQPDDGADMRAVASRIRSRRQQLGLTLQDVAERSDVSKSYLSQVETAKLSPSLGTLERISAALRLPTKALMADPGDFSLAGARSEGTPPLLDRRVFVTRKDRRKTLGYSGGAPLELLTPDLQRQLEVTMTTDPPDQWRDVERFGSDSEEFVFVLDGDYEVMLDEDVHHLKRRDSMYFYPTTTYRVRAVGSVPARAIWVALPPVF</sequence>
<dbReference type="RefSeq" id="WP_121793885.1">
    <property type="nucleotide sequence ID" value="NZ_RDBF01000004.1"/>
</dbReference>
<dbReference type="InterPro" id="IPR050807">
    <property type="entry name" value="TransReg_Diox_bact_type"/>
</dbReference>
<dbReference type="SUPFAM" id="SSF51182">
    <property type="entry name" value="RmlC-like cupins"/>
    <property type="match status" value="1"/>
</dbReference>
<dbReference type="InterPro" id="IPR001387">
    <property type="entry name" value="Cro/C1-type_HTH"/>
</dbReference>
<dbReference type="PROSITE" id="PS50943">
    <property type="entry name" value="HTH_CROC1"/>
    <property type="match status" value="1"/>
</dbReference>
<dbReference type="Pfam" id="PF07883">
    <property type="entry name" value="Cupin_2"/>
    <property type="match status" value="1"/>
</dbReference>
<protein>
    <submittedName>
        <fullName evidence="3">XRE family transcriptional regulator</fullName>
    </submittedName>
</protein>
<evidence type="ECO:0000259" key="2">
    <source>
        <dbReference type="PROSITE" id="PS50943"/>
    </source>
</evidence>
<dbReference type="OrthoDB" id="5114244at2"/>
<dbReference type="InterPro" id="IPR014710">
    <property type="entry name" value="RmlC-like_jellyroll"/>
</dbReference>
<comment type="caution">
    <text evidence="3">The sequence shown here is derived from an EMBL/GenBank/DDBJ whole genome shotgun (WGS) entry which is preliminary data.</text>
</comment>
<dbReference type="GO" id="GO:0003677">
    <property type="term" value="F:DNA binding"/>
    <property type="evidence" value="ECO:0007669"/>
    <property type="project" value="UniProtKB-KW"/>
</dbReference>
<dbReference type="GO" id="GO:0005829">
    <property type="term" value="C:cytosol"/>
    <property type="evidence" value="ECO:0007669"/>
    <property type="project" value="TreeGrafter"/>
</dbReference>
<dbReference type="GO" id="GO:0003700">
    <property type="term" value="F:DNA-binding transcription factor activity"/>
    <property type="evidence" value="ECO:0007669"/>
    <property type="project" value="TreeGrafter"/>
</dbReference>
<dbReference type="CDD" id="cd02209">
    <property type="entry name" value="cupin_XRE_C"/>
    <property type="match status" value="1"/>
</dbReference>
<gene>
    <name evidence="3" type="ORF">D9V41_07260</name>
</gene>
<reference evidence="3 4" key="1">
    <citation type="submission" date="2018-10" db="EMBL/GenBank/DDBJ databases">
        <title>Aeromicrobium sp. 9W16Y-2 whole genome shotgun sequence.</title>
        <authorList>
            <person name="Li F."/>
        </authorList>
    </citation>
    <scope>NUCLEOTIDE SEQUENCE [LARGE SCALE GENOMIC DNA]</scope>
    <source>
        <strain evidence="3 4">9W16Y-2</strain>
    </source>
</reference>
<dbReference type="InterPro" id="IPR010982">
    <property type="entry name" value="Lambda_DNA-bd_dom_sf"/>
</dbReference>
<evidence type="ECO:0000313" key="3">
    <source>
        <dbReference type="EMBL" id="RLV56226.1"/>
    </source>
</evidence>